<organism evidence="1">
    <name type="scientific">viral metagenome</name>
    <dbReference type="NCBI Taxonomy" id="1070528"/>
    <lineage>
        <taxon>unclassified sequences</taxon>
        <taxon>metagenomes</taxon>
        <taxon>organismal metagenomes</taxon>
    </lineage>
</organism>
<protein>
    <submittedName>
        <fullName evidence="1">Uncharacterized protein</fullName>
    </submittedName>
</protein>
<dbReference type="AlphaFoldDB" id="A0A6C0DFQ5"/>
<evidence type="ECO:0000313" key="1">
    <source>
        <dbReference type="EMBL" id="QHT15788.1"/>
    </source>
</evidence>
<proteinExistence type="predicted"/>
<name>A0A6C0DFQ5_9ZZZZ</name>
<sequence length="71" mass="7779">MSIPILCLANSDVEAVTPVCGWNPSFSSSDRLTWANIFVKARGQGLTIPAAEKVAFMKTYQIQLPGLKWLP</sequence>
<accession>A0A6C0DFQ5</accession>
<reference evidence="1" key="1">
    <citation type="journal article" date="2020" name="Nature">
        <title>Giant virus diversity and host interactions through global metagenomics.</title>
        <authorList>
            <person name="Schulz F."/>
            <person name="Roux S."/>
            <person name="Paez-Espino D."/>
            <person name="Jungbluth S."/>
            <person name="Walsh D.A."/>
            <person name="Denef V.J."/>
            <person name="McMahon K.D."/>
            <person name="Konstantinidis K.T."/>
            <person name="Eloe-Fadrosh E.A."/>
            <person name="Kyrpides N.C."/>
            <person name="Woyke T."/>
        </authorList>
    </citation>
    <scope>NUCLEOTIDE SEQUENCE</scope>
    <source>
        <strain evidence="1">GVMAG-M-3300023174-176</strain>
    </source>
</reference>
<dbReference type="EMBL" id="MN739613">
    <property type="protein sequence ID" value="QHT15788.1"/>
    <property type="molecule type" value="Genomic_DNA"/>
</dbReference>